<dbReference type="PANTHER" id="PTHR34825:SF2">
    <property type="entry name" value="AAA-ATPASE-LIKE DOMAIN-CONTAINING PROTEIN"/>
    <property type="match status" value="1"/>
</dbReference>
<dbReference type="Pfam" id="PF09820">
    <property type="entry name" value="AAA-ATPase_like"/>
    <property type="match status" value="1"/>
</dbReference>
<gene>
    <name evidence="2" type="ORF">BECKDK2373B_GA0170837_100466</name>
</gene>
<sequence>MKLPYGISDFDSLITRKLHYVDRTDHIPPLEAAGNQLLFLRPRRFGKSLLLSVLENYYDLNKADRFDALFGNLAIGRNPTAERNRYFVLKWDFSGVSPLGDGEEIKRNLYRYLNDRIHAFSVYYREMLPTSPQSTPRMPFPLFDPCWEPPGRPAIPFICLSTNTTTSPMN</sequence>
<dbReference type="EMBL" id="CAADEX010000004">
    <property type="protein sequence ID" value="VFJ43085.1"/>
    <property type="molecule type" value="Genomic_DNA"/>
</dbReference>
<accession>A0A450RVP1</accession>
<proteinExistence type="predicted"/>
<evidence type="ECO:0000313" key="2">
    <source>
        <dbReference type="EMBL" id="VFJ43085.1"/>
    </source>
</evidence>
<dbReference type="InterPro" id="IPR018631">
    <property type="entry name" value="AAA-ATPase-like_dom"/>
</dbReference>
<dbReference type="PANTHER" id="PTHR34825">
    <property type="entry name" value="CONSERVED PROTEIN, WITH A WEAK D-GALACTARATE DEHYDRATASE/ALTRONATE HYDROLASE DOMAIN"/>
    <property type="match status" value="1"/>
</dbReference>
<name>A0A450RVP1_9GAMM</name>
<evidence type="ECO:0000259" key="1">
    <source>
        <dbReference type="Pfam" id="PF09820"/>
    </source>
</evidence>
<protein>
    <submittedName>
        <fullName evidence="2">Predicted AAA-ATPase</fullName>
    </submittedName>
</protein>
<dbReference type="AlphaFoldDB" id="A0A450RVP1"/>
<feature type="domain" description="AAA-ATPase-like" evidence="1">
    <location>
        <begin position="4"/>
        <end position="126"/>
    </location>
</feature>
<organism evidence="2">
    <name type="scientific">Candidatus Kentrum sp. DK</name>
    <dbReference type="NCBI Taxonomy" id="2126562"/>
    <lineage>
        <taxon>Bacteria</taxon>
        <taxon>Pseudomonadati</taxon>
        <taxon>Pseudomonadota</taxon>
        <taxon>Gammaproteobacteria</taxon>
        <taxon>Candidatus Kentrum</taxon>
    </lineage>
</organism>
<reference evidence="2" key="1">
    <citation type="submission" date="2019-02" db="EMBL/GenBank/DDBJ databases">
        <authorList>
            <person name="Gruber-Vodicka R. H."/>
            <person name="Seah K. B. B."/>
        </authorList>
    </citation>
    <scope>NUCLEOTIDE SEQUENCE</scope>
    <source>
        <strain evidence="2">BECK_DK47</strain>
    </source>
</reference>